<reference evidence="5" key="1">
    <citation type="journal article" date="2019" name="Int. J. Syst. Evol. Microbiol.">
        <title>The Global Catalogue of Microorganisms (GCM) 10K type strain sequencing project: providing services to taxonomists for standard genome sequencing and annotation.</title>
        <authorList>
            <consortium name="The Broad Institute Genomics Platform"/>
            <consortium name="The Broad Institute Genome Sequencing Center for Infectious Disease"/>
            <person name="Wu L."/>
            <person name="Ma J."/>
        </authorList>
    </citation>
    <scope>NUCLEOTIDE SEQUENCE [LARGE SCALE GENOMIC DNA]</scope>
    <source>
        <strain evidence="5">KCTC 23299</strain>
    </source>
</reference>
<dbReference type="Pfam" id="PF01784">
    <property type="entry name" value="DUF34_NIF3"/>
    <property type="match status" value="1"/>
</dbReference>
<evidence type="ECO:0000256" key="1">
    <source>
        <dbReference type="ARBA" id="ARBA00006964"/>
    </source>
</evidence>
<accession>A0ABW6A5Y0</accession>
<dbReference type="PANTHER" id="PTHR13799">
    <property type="entry name" value="NGG1 INTERACTING FACTOR 3"/>
    <property type="match status" value="1"/>
</dbReference>
<evidence type="ECO:0000313" key="5">
    <source>
        <dbReference type="Proteomes" id="UP001597511"/>
    </source>
</evidence>
<dbReference type="SUPFAM" id="SSF102705">
    <property type="entry name" value="NIF3 (NGG1p interacting factor 3)-like"/>
    <property type="match status" value="1"/>
</dbReference>
<comment type="similarity">
    <text evidence="1 3">Belongs to the GTP cyclohydrolase I type 2/NIF3 family.</text>
</comment>
<dbReference type="Proteomes" id="UP001597511">
    <property type="component" value="Unassembled WGS sequence"/>
</dbReference>
<keyword evidence="5" id="KW-1185">Reference proteome</keyword>
<comment type="caution">
    <text evidence="4">The sequence shown here is derived from an EMBL/GenBank/DDBJ whole genome shotgun (WGS) entry which is preliminary data.</text>
</comment>
<dbReference type="RefSeq" id="WP_386097816.1">
    <property type="nucleotide sequence ID" value="NZ_JBHUOZ010000003.1"/>
</dbReference>
<dbReference type="NCBIfam" id="TIGR00486">
    <property type="entry name" value="YbgI_SA1388"/>
    <property type="match status" value="1"/>
</dbReference>
<dbReference type="PIRSF" id="PIRSF037489">
    <property type="entry name" value="UCP037489_NIF3_YqfO"/>
    <property type="match status" value="1"/>
</dbReference>
<dbReference type="InterPro" id="IPR002678">
    <property type="entry name" value="DUF34/NIF3"/>
</dbReference>
<gene>
    <name evidence="4" type="ORF">ACFS6H_09850</name>
</gene>
<dbReference type="PANTHER" id="PTHR13799:SF14">
    <property type="entry name" value="GTP CYCLOHYDROLASE 1 TYPE 2 HOMOLOG"/>
    <property type="match status" value="1"/>
</dbReference>
<protein>
    <recommendedName>
        <fullName evidence="3">GTP cyclohydrolase 1 type 2 homolog</fullName>
    </recommendedName>
</protein>
<name>A0ABW6A5Y0_9BACT</name>
<dbReference type="InterPro" id="IPR017221">
    <property type="entry name" value="DUF34/NIF3_bac"/>
</dbReference>
<evidence type="ECO:0000256" key="2">
    <source>
        <dbReference type="ARBA" id="ARBA00022723"/>
    </source>
</evidence>
<dbReference type="Gene3D" id="3.30.70.120">
    <property type="match status" value="1"/>
</dbReference>
<organism evidence="4 5">
    <name type="scientific">Terrimonas rubra</name>
    <dbReference type="NCBI Taxonomy" id="1035890"/>
    <lineage>
        <taxon>Bacteria</taxon>
        <taxon>Pseudomonadati</taxon>
        <taxon>Bacteroidota</taxon>
        <taxon>Chitinophagia</taxon>
        <taxon>Chitinophagales</taxon>
        <taxon>Chitinophagaceae</taxon>
        <taxon>Terrimonas</taxon>
    </lineage>
</organism>
<evidence type="ECO:0000313" key="4">
    <source>
        <dbReference type="EMBL" id="MFD2920011.1"/>
    </source>
</evidence>
<dbReference type="EMBL" id="JBHUOZ010000003">
    <property type="protein sequence ID" value="MFD2920011.1"/>
    <property type="molecule type" value="Genomic_DNA"/>
</dbReference>
<dbReference type="Gene3D" id="3.40.1390.30">
    <property type="entry name" value="NIF3 (NGG1p interacting factor 3)-like"/>
    <property type="match status" value="2"/>
</dbReference>
<dbReference type="InterPro" id="IPR036069">
    <property type="entry name" value="DUF34/NIF3_sf"/>
</dbReference>
<evidence type="ECO:0000256" key="3">
    <source>
        <dbReference type="PIRNR" id="PIRNR037489"/>
    </source>
</evidence>
<keyword evidence="2 3" id="KW-0479">Metal-binding</keyword>
<dbReference type="InterPro" id="IPR015867">
    <property type="entry name" value="N-reg_PII/ATP_PRibTrfase_C"/>
</dbReference>
<proteinExistence type="inferred from homology"/>
<sequence>MHTNMVIADIIRYLETMAPPALQEGYDNAGLITGNAGWDCKGIICTLDVTETVIQEAIDNRCNLIVAHHPIVFGGLKKITGKNYVERVVISAIKNDIAIYAIHTNLDNVITGVNGKIAALLGLQQVEVLQPKPGQLQKLVTFVPLQQAGVVRQAIFDAGGGHISNYSECSFNTDGTGTFKAGEGTDPHVGNIGQQHQEPETRVEIIFPAWLQQAVIKAMKAAHPYEEVAYDIIPLLNEHNQTGAGLVGNLPEPLAETDFLQLLKKLFRVPVIRHTALLNKKIQRVALCGGAGSFLINNALRSGADIFITGDMKYHEFFDADNRLIIADIGHYESEQFTINLLADGLAEKFTTFAVLKTKANTNPVQYFY</sequence>